<evidence type="ECO:0008006" key="3">
    <source>
        <dbReference type="Google" id="ProtNLM"/>
    </source>
</evidence>
<proteinExistence type="predicted"/>
<protein>
    <recommendedName>
        <fullName evidence="3">Glutaredoxin family protein</fullName>
    </recommendedName>
</protein>
<dbReference type="AlphaFoldDB" id="A0ABC8QFE2"/>
<sequence length="106" mass="11780">MIELTLYGRTYCHLCDDMKNALEPLRRGFSFVLHEVDVDSDPALEARFDELVPVLMTGGPAASPQDVRELCHYFLDVPAVQAWLAAQTARAPDTAPLPQKEAREAP</sequence>
<keyword evidence="2" id="KW-1185">Reference proteome</keyword>
<dbReference type="RefSeq" id="WP_024976101.1">
    <property type="nucleotide sequence ID" value="NZ_CATVZT010000004.1"/>
</dbReference>
<evidence type="ECO:0000313" key="1">
    <source>
        <dbReference type="EMBL" id="CAJ0799103.1"/>
    </source>
</evidence>
<dbReference type="Pfam" id="PF05768">
    <property type="entry name" value="Glrx-like"/>
    <property type="match status" value="1"/>
</dbReference>
<dbReference type="InterPro" id="IPR052565">
    <property type="entry name" value="Glutaredoxin-like_YDR286C"/>
</dbReference>
<comment type="caution">
    <text evidence="1">The sequence shown here is derived from an EMBL/GenBank/DDBJ whole genome shotgun (WGS) entry which is preliminary data.</text>
</comment>
<name>A0ABC8QFE2_9RALS</name>
<dbReference type="EMBL" id="CATZAT010000008">
    <property type="protein sequence ID" value="CAJ0799103.1"/>
    <property type="molecule type" value="Genomic_DNA"/>
</dbReference>
<dbReference type="InterPro" id="IPR008554">
    <property type="entry name" value="Glutaredoxin-like"/>
</dbReference>
<evidence type="ECO:0000313" key="2">
    <source>
        <dbReference type="Proteomes" id="UP001189663"/>
    </source>
</evidence>
<dbReference type="SUPFAM" id="SSF52833">
    <property type="entry name" value="Thioredoxin-like"/>
    <property type="match status" value="1"/>
</dbReference>
<organism evidence="1 2">
    <name type="scientific">Ralstonia holmesii</name>
    <dbReference type="NCBI Taxonomy" id="3058602"/>
    <lineage>
        <taxon>Bacteria</taxon>
        <taxon>Pseudomonadati</taxon>
        <taxon>Pseudomonadota</taxon>
        <taxon>Betaproteobacteria</taxon>
        <taxon>Burkholderiales</taxon>
        <taxon>Burkholderiaceae</taxon>
        <taxon>Ralstonia</taxon>
    </lineage>
</organism>
<dbReference type="Gene3D" id="3.40.30.10">
    <property type="entry name" value="Glutaredoxin"/>
    <property type="match status" value="1"/>
</dbReference>
<gene>
    <name evidence="1" type="ORF">LMG18096_03647</name>
</gene>
<accession>A0ABC8QFE2</accession>
<reference evidence="1 2" key="1">
    <citation type="submission" date="2023-07" db="EMBL/GenBank/DDBJ databases">
        <authorList>
            <person name="Peeters C."/>
        </authorList>
    </citation>
    <scope>NUCLEOTIDE SEQUENCE [LARGE SCALE GENOMIC DNA]</scope>
    <source>
        <strain evidence="1 2">LMG 18096</strain>
    </source>
</reference>
<dbReference type="InterPro" id="IPR036249">
    <property type="entry name" value="Thioredoxin-like_sf"/>
</dbReference>
<dbReference type="PANTHER" id="PTHR33558">
    <property type="entry name" value="GLUTAREDOXIN-LIKE PROTEIN C5ORF63 HOMOLOG"/>
    <property type="match status" value="1"/>
</dbReference>
<dbReference type="PANTHER" id="PTHR33558:SF1">
    <property type="entry name" value="GLUTAREDOXIN-LIKE PROTEIN C5ORF63 HOMOLOG"/>
    <property type="match status" value="1"/>
</dbReference>
<dbReference type="Proteomes" id="UP001189663">
    <property type="component" value="Unassembled WGS sequence"/>
</dbReference>